<organism evidence="7 8">
    <name type="scientific">Mycolicibacterium septicum DSM 44393</name>
    <dbReference type="NCBI Taxonomy" id="1341646"/>
    <lineage>
        <taxon>Bacteria</taxon>
        <taxon>Bacillati</taxon>
        <taxon>Actinomycetota</taxon>
        <taxon>Actinomycetes</taxon>
        <taxon>Mycobacteriales</taxon>
        <taxon>Mycobacteriaceae</taxon>
        <taxon>Mycolicibacterium</taxon>
    </lineage>
</organism>
<evidence type="ECO:0000313" key="8">
    <source>
        <dbReference type="Proteomes" id="UP000518188"/>
    </source>
</evidence>
<dbReference type="AlphaFoldDB" id="A0A7X6RVS2"/>
<keyword evidence="3" id="KW-0804">Transcription</keyword>
<dbReference type="PANTHER" id="PTHR30055">
    <property type="entry name" value="HTH-TYPE TRANSCRIPTIONAL REGULATOR RUTR"/>
    <property type="match status" value="1"/>
</dbReference>
<feature type="domain" description="HTH tetR-type" evidence="6">
    <location>
        <begin position="24"/>
        <end position="84"/>
    </location>
</feature>
<dbReference type="Gene3D" id="1.10.357.10">
    <property type="entry name" value="Tetracycline Repressor, domain 2"/>
    <property type="match status" value="1"/>
</dbReference>
<name>A0A7X6RVS2_9MYCO</name>
<dbReference type="InterPro" id="IPR050109">
    <property type="entry name" value="HTH-type_TetR-like_transc_reg"/>
</dbReference>
<keyword evidence="1" id="KW-0805">Transcription regulation</keyword>
<reference evidence="7 8" key="1">
    <citation type="submission" date="2020-04" db="EMBL/GenBank/DDBJ databases">
        <title>MicrobeNet Type strains.</title>
        <authorList>
            <person name="Nicholson A.C."/>
        </authorList>
    </citation>
    <scope>NUCLEOTIDE SEQUENCE [LARGE SCALE GENOMIC DNA]</scope>
    <source>
        <strain evidence="7 8">ATCC 700731</strain>
    </source>
</reference>
<evidence type="ECO:0000256" key="3">
    <source>
        <dbReference type="ARBA" id="ARBA00023163"/>
    </source>
</evidence>
<dbReference type="InterPro" id="IPR001647">
    <property type="entry name" value="HTH_TetR"/>
</dbReference>
<evidence type="ECO:0000256" key="2">
    <source>
        <dbReference type="ARBA" id="ARBA00023125"/>
    </source>
</evidence>
<dbReference type="RefSeq" id="WP_162563083.1">
    <property type="nucleotide sequence ID" value="NZ_HG322951.1"/>
</dbReference>
<sequence>MSPDDFVPQRMTPQRRSAGRRVTPERLERILDAAVEIAVADGFSAVTMQSVARSTGYVRPVVYDCYGTPENILAAAADRAAAVIAEQVLQISQKVPSQGRGQLAAVLTAVIDAARQQSSAWLLVGVPVDTAPVGVQHRIGAVRGEIRRMLEEALTVSTEDLHTSPDLDIEALAELTHGLVDAFIKRTVDASDPLSLDRIESFVASLAGSVRFVE</sequence>
<gene>
    <name evidence="7" type="ORF">HGA11_07595</name>
</gene>
<keyword evidence="2 4" id="KW-0238">DNA-binding</keyword>
<dbReference type="GO" id="GO:0003700">
    <property type="term" value="F:DNA-binding transcription factor activity"/>
    <property type="evidence" value="ECO:0007669"/>
    <property type="project" value="TreeGrafter"/>
</dbReference>
<dbReference type="InterPro" id="IPR036271">
    <property type="entry name" value="Tet_transcr_reg_TetR-rel_C_sf"/>
</dbReference>
<dbReference type="SUPFAM" id="SSF46689">
    <property type="entry name" value="Homeodomain-like"/>
    <property type="match status" value="1"/>
</dbReference>
<feature type="region of interest" description="Disordered" evidence="5">
    <location>
        <begin position="1"/>
        <end position="22"/>
    </location>
</feature>
<evidence type="ECO:0000256" key="4">
    <source>
        <dbReference type="PROSITE-ProRule" id="PRU00335"/>
    </source>
</evidence>
<dbReference type="PANTHER" id="PTHR30055:SF234">
    <property type="entry name" value="HTH-TYPE TRANSCRIPTIONAL REGULATOR BETI"/>
    <property type="match status" value="1"/>
</dbReference>
<dbReference type="Proteomes" id="UP000518188">
    <property type="component" value="Unassembled WGS sequence"/>
</dbReference>
<proteinExistence type="predicted"/>
<comment type="caution">
    <text evidence="7">The sequence shown here is derived from an EMBL/GenBank/DDBJ whole genome shotgun (WGS) entry which is preliminary data.</text>
</comment>
<evidence type="ECO:0000256" key="5">
    <source>
        <dbReference type="SAM" id="MobiDB-lite"/>
    </source>
</evidence>
<evidence type="ECO:0000313" key="7">
    <source>
        <dbReference type="EMBL" id="NKZ10840.1"/>
    </source>
</evidence>
<evidence type="ECO:0000259" key="6">
    <source>
        <dbReference type="PROSITE" id="PS50977"/>
    </source>
</evidence>
<dbReference type="PROSITE" id="PS50977">
    <property type="entry name" value="HTH_TETR_2"/>
    <property type="match status" value="1"/>
</dbReference>
<feature type="DNA-binding region" description="H-T-H motif" evidence="4">
    <location>
        <begin position="47"/>
        <end position="66"/>
    </location>
</feature>
<dbReference type="Pfam" id="PF00440">
    <property type="entry name" value="TetR_N"/>
    <property type="match status" value="1"/>
</dbReference>
<dbReference type="SUPFAM" id="SSF48498">
    <property type="entry name" value="Tetracyclin repressor-like, C-terminal domain"/>
    <property type="match status" value="1"/>
</dbReference>
<evidence type="ECO:0000256" key="1">
    <source>
        <dbReference type="ARBA" id="ARBA00023015"/>
    </source>
</evidence>
<dbReference type="EMBL" id="JAAXPJ010000002">
    <property type="protein sequence ID" value="NKZ10840.1"/>
    <property type="molecule type" value="Genomic_DNA"/>
</dbReference>
<dbReference type="GO" id="GO:0000976">
    <property type="term" value="F:transcription cis-regulatory region binding"/>
    <property type="evidence" value="ECO:0007669"/>
    <property type="project" value="TreeGrafter"/>
</dbReference>
<protein>
    <submittedName>
        <fullName evidence="7">TetR/AcrR family transcriptional regulator</fullName>
    </submittedName>
</protein>
<accession>A0A7X6RVS2</accession>
<dbReference type="InterPro" id="IPR009057">
    <property type="entry name" value="Homeodomain-like_sf"/>
</dbReference>